<proteinExistence type="predicted"/>
<keyword evidence="2" id="KW-1185">Reference proteome</keyword>
<comment type="caution">
    <text evidence="1">The sequence shown here is derived from an EMBL/GenBank/DDBJ whole genome shotgun (WGS) entry which is preliminary data.</text>
</comment>
<sequence length="183" mass="19768">MVQLEAEESAAKAVLLGSSILSYLWTMTENLPSPTAQRALTTALVSNTTDEERAALLQWVSELKDIRESDQTRARKALAVFRTMRNAKIIWPRVVKAYAKLKEHGWDNRTGTTRAFLGASAVGIAVVGTQGAGLAALGTAIGLPLMLVFGVGGVALENIQRELQNEAARRKPANERPTDPTVD</sequence>
<organism evidence="1 2">
    <name type="scientific">Labrys okinawensis</name>
    <dbReference type="NCBI Taxonomy" id="346911"/>
    <lineage>
        <taxon>Bacteria</taxon>
        <taxon>Pseudomonadati</taxon>
        <taxon>Pseudomonadota</taxon>
        <taxon>Alphaproteobacteria</taxon>
        <taxon>Hyphomicrobiales</taxon>
        <taxon>Xanthobacteraceae</taxon>
        <taxon>Labrys</taxon>
    </lineage>
</organism>
<gene>
    <name evidence="1" type="ORF">C5L14_14640</name>
</gene>
<evidence type="ECO:0000313" key="1">
    <source>
        <dbReference type="EMBL" id="PRH86569.1"/>
    </source>
</evidence>
<evidence type="ECO:0000313" key="2">
    <source>
        <dbReference type="Proteomes" id="UP000237682"/>
    </source>
</evidence>
<accession>A0A2S9QB49</accession>
<name>A0A2S9QB49_9HYPH</name>
<reference evidence="1 2" key="1">
    <citation type="submission" date="2018-02" db="EMBL/GenBank/DDBJ databases">
        <title>Whole genome sequencing of endophytic bacterium.</title>
        <authorList>
            <person name="Eedara R."/>
            <person name="Podile A.R."/>
        </authorList>
    </citation>
    <scope>NUCLEOTIDE SEQUENCE [LARGE SCALE GENOMIC DNA]</scope>
    <source>
        <strain evidence="1 2">RP1T</strain>
    </source>
</reference>
<dbReference type="AlphaFoldDB" id="A0A2S9QB49"/>
<protein>
    <submittedName>
        <fullName evidence="1">Uncharacterized protein</fullName>
    </submittedName>
</protein>
<dbReference type="EMBL" id="PUEJ01000005">
    <property type="protein sequence ID" value="PRH86569.1"/>
    <property type="molecule type" value="Genomic_DNA"/>
</dbReference>
<dbReference type="Proteomes" id="UP000237682">
    <property type="component" value="Unassembled WGS sequence"/>
</dbReference>